<feature type="chain" id="PRO_5043348416" description="RXLR phytopathogen effector protein WY-domain domain-containing protein" evidence="2">
    <location>
        <begin position="21"/>
        <end position="362"/>
    </location>
</feature>
<dbReference type="EMBL" id="CAKLBY020000109">
    <property type="protein sequence ID" value="CAK7927347.1"/>
    <property type="molecule type" value="Genomic_DNA"/>
</dbReference>
<feature type="region of interest" description="Disordered" evidence="1">
    <location>
        <begin position="28"/>
        <end position="51"/>
    </location>
</feature>
<reference evidence="3" key="1">
    <citation type="submission" date="2024-01" db="EMBL/GenBank/DDBJ databases">
        <authorList>
            <person name="Webb A."/>
        </authorList>
    </citation>
    <scope>NUCLEOTIDE SEQUENCE</scope>
    <source>
        <strain evidence="3">Pm1</strain>
    </source>
</reference>
<proteinExistence type="predicted"/>
<keyword evidence="2" id="KW-0732">Signal</keyword>
<name>A0AAV1U0P3_9STRA</name>
<protein>
    <recommendedName>
        <fullName evidence="5">RXLR phytopathogen effector protein WY-domain domain-containing protein</fullName>
    </recommendedName>
</protein>
<dbReference type="AlphaFoldDB" id="A0AAV1U0P3"/>
<comment type="caution">
    <text evidence="3">The sequence shown here is derived from an EMBL/GenBank/DDBJ whole genome shotgun (WGS) entry which is preliminary data.</text>
</comment>
<organism evidence="3 4">
    <name type="scientific">Peronospora matthiolae</name>
    <dbReference type="NCBI Taxonomy" id="2874970"/>
    <lineage>
        <taxon>Eukaryota</taxon>
        <taxon>Sar</taxon>
        <taxon>Stramenopiles</taxon>
        <taxon>Oomycota</taxon>
        <taxon>Peronosporomycetes</taxon>
        <taxon>Peronosporales</taxon>
        <taxon>Peronosporaceae</taxon>
        <taxon>Peronospora</taxon>
    </lineage>
</organism>
<accession>A0AAV1U0P3</accession>
<gene>
    <name evidence="3" type="ORF">PM001_LOCUS12497</name>
</gene>
<evidence type="ECO:0000256" key="1">
    <source>
        <dbReference type="SAM" id="MobiDB-lite"/>
    </source>
</evidence>
<evidence type="ECO:0000313" key="4">
    <source>
        <dbReference type="Proteomes" id="UP001162060"/>
    </source>
</evidence>
<sequence length="362" mass="41852">MFLRQNVLFAVVLLWNLTESAFDNDNKTHVDAHDNSSSSRLTENPLDGHSFSELQESAPVNETNRVDQLNETRGPTAHVSVLRQMHPKAMFNALHLDKYITGPLDFKTATGLRSWMGYAGTYDKHGQKGRWYTTRKVFFMLVKTRPVNEVLRLFWYGNKQEEARMLQTMLAEPGFSALRKSMNQQWLKSGTRPETVFWLLGVGKKFIAKDPDAFHWIWYCDRFRQKYGDAAFPAVEIVKSLREKDTLGNPLLYGAYFQRIKHDAKELRFLTDEMEEVLYDWMIKVEEITPLSAYSSLQASMEADLLGLEKTDRRLCALKAFTLASTRSIGEYLAMKDAFENKPREVILGLLYLISKPLPELW</sequence>
<feature type="signal peptide" evidence="2">
    <location>
        <begin position="1"/>
        <end position="20"/>
    </location>
</feature>
<evidence type="ECO:0000256" key="2">
    <source>
        <dbReference type="SAM" id="SignalP"/>
    </source>
</evidence>
<evidence type="ECO:0008006" key="5">
    <source>
        <dbReference type="Google" id="ProtNLM"/>
    </source>
</evidence>
<evidence type="ECO:0000313" key="3">
    <source>
        <dbReference type="EMBL" id="CAK7927347.1"/>
    </source>
</evidence>
<dbReference type="Proteomes" id="UP001162060">
    <property type="component" value="Unassembled WGS sequence"/>
</dbReference>